<gene>
    <name evidence="2" type="ORF">RSO01_93200</name>
</gene>
<name>A0A512NT83_9HYPH</name>
<evidence type="ECO:0000313" key="3">
    <source>
        <dbReference type="Proteomes" id="UP000321058"/>
    </source>
</evidence>
<evidence type="ECO:0000256" key="1">
    <source>
        <dbReference type="SAM" id="MobiDB-lite"/>
    </source>
</evidence>
<keyword evidence="3" id="KW-1185">Reference proteome</keyword>
<proteinExistence type="predicted"/>
<reference evidence="2 3" key="1">
    <citation type="submission" date="2019-07" db="EMBL/GenBank/DDBJ databases">
        <title>Whole genome shotgun sequence of Reyranella soli NBRC 108950.</title>
        <authorList>
            <person name="Hosoyama A."/>
            <person name="Uohara A."/>
            <person name="Ohji S."/>
            <person name="Ichikawa N."/>
        </authorList>
    </citation>
    <scope>NUCLEOTIDE SEQUENCE [LARGE SCALE GENOMIC DNA]</scope>
    <source>
        <strain evidence="2 3">NBRC 108950</strain>
    </source>
</reference>
<accession>A0A512NT83</accession>
<evidence type="ECO:0000313" key="2">
    <source>
        <dbReference type="EMBL" id="GEP62154.1"/>
    </source>
</evidence>
<sequence length="95" mass="10912">MSNSPPNSSAEDRRSSSLRGKKKKKASDYGQLTVDALNRHMSTPEFSARYKAWLEHIGPAQWTPIARQDYETMTKENIDPDLVAKYRAELESNRR</sequence>
<comment type="caution">
    <text evidence="2">The sequence shown here is derived from an EMBL/GenBank/DDBJ whole genome shotgun (WGS) entry which is preliminary data.</text>
</comment>
<feature type="region of interest" description="Disordered" evidence="1">
    <location>
        <begin position="1"/>
        <end position="31"/>
    </location>
</feature>
<dbReference type="AlphaFoldDB" id="A0A512NT83"/>
<organism evidence="2 3">
    <name type="scientific">Reyranella soli</name>
    <dbReference type="NCBI Taxonomy" id="1230389"/>
    <lineage>
        <taxon>Bacteria</taxon>
        <taxon>Pseudomonadati</taxon>
        <taxon>Pseudomonadota</taxon>
        <taxon>Alphaproteobacteria</taxon>
        <taxon>Hyphomicrobiales</taxon>
        <taxon>Reyranellaceae</taxon>
        <taxon>Reyranella</taxon>
    </lineage>
</organism>
<protein>
    <submittedName>
        <fullName evidence="2">Uncharacterized protein</fullName>
    </submittedName>
</protein>
<dbReference type="Proteomes" id="UP000321058">
    <property type="component" value="Unassembled WGS sequence"/>
</dbReference>
<dbReference type="EMBL" id="BKAJ01000323">
    <property type="protein sequence ID" value="GEP62154.1"/>
    <property type="molecule type" value="Genomic_DNA"/>
</dbReference>